<dbReference type="AlphaFoldDB" id="A0A2M9HT73"/>
<name>A0A2M9HT73_9BIFI</name>
<protein>
    <submittedName>
        <fullName evidence="4">Phage tail tape measure protein</fullName>
    </submittedName>
</protein>
<feature type="region of interest" description="Disordered" evidence="2">
    <location>
        <begin position="444"/>
        <end position="499"/>
    </location>
</feature>
<feature type="region of interest" description="Disordered" evidence="2">
    <location>
        <begin position="1067"/>
        <end position="1089"/>
    </location>
</feature>
<dbReference type="PANTHER" id="PTHR37813:SF1">
    <property type="entry name" value="FELS-2 PROPHAGE PROTEIN"/>
    <property type="match status" value="1"/>
</dbReference>
<feature type="domain" description="Phage tail tape measure protein" evidence="3">
    <location>
        <begin position="92"/>
        <end position="292"/>
    </location>
</feature>
<evidence type="ECO:0000313" key="5">
    <source>
        <dbReference type="Proteomes" id="UP000228755"/>
    </source>
</evidence>
<dbReference type="Proteomes" id="UP000228755">
    <property type="component" value="Unassembled WGS sequence"/>
</dbReference>
<dbReference type="NCBIfam" id="TIGR01760">
    <property type="entry name" value="tape_meas_TP901"/>
    <property type="match status" value="1"/>
</dbReference>
<dbReference type="RefSeq" id="WP_100495783.1">
    <property type="nucleotide sequence ID" value="NZ_PGLQ01000001.1"/>
</dbReference>
<dbReference type="EMBL" id="PGLQ01000001">
    <property type="protein sequence ID" value="PJM80013.1"/>
    <property type="molecule type" value="Genomic_DNA"/>
</dbReference>
<feature type="compositionally biased region" description="Basic and acidic residues" evidence="2">
    <location>
        <begin position="447"/>
        <end position="465"/>
    </location>
</feature>
<evidence type="ECO:0000256" key="2">
    <source>
        <dbReference type="SAM" id="MobiDB-lite"/>
    </source>
</evidence>
<proteinExistence type="predicted"/>
<evidence type="ECO:0000256" key="1">
    <source>
        <dbReference type="ARBA" id="ARBA00022612"/>
    </source>
</evidence>
<gene>
    <name evidence="4" type="ORF">CUU80_02445</name>
</gene>
<evidence type="ECO:0000313" key="4">
    <source>
        <dbReference type="EMBL" id="PJM80013.1"/>
    </source>
</evidence>
<dbReference type="Pfam" id="PF10145">
    <property type="entry name" value="PhageMin_Tail"/>
    <property type="match status" value="1"/>
</dbReference>
<dbReference type="PANTHER" id="PTHR37813">
    <property type="entry name" value="FELS-2 PROPHAGE PROTEIN"/>
    <property type="match status" value="1"/>
</dbReference>
<dbReference type="OrthoDB" id="2183194at2"/>
<accession>A0A2M9HT73</accession>
<keyword evidence="1" id="KW-1188">Viral release from host cell</keyword>
<keyword evidence="5" id="KW-1185">Reference proteome</keyword>
<evidence type="ECO:0000259" key="3">
    <source>
        <dbReference type="Pfam" id="PF10145"/>
    </source>
</evidence>
<sequence length="1089" mass="112951">MADRSITMRLILDTKSYESSLNKASDATEGFAGKTKTAANIAGTISSGLMKIGAASAAMGVTAVKSFADFDEAMSSIRANTGASGRELQNLSDAALDAGAKTVYSATDSANAINELAKAGMSTTNILKGGLSGALDLAASDGMDVAEAAELMASTLSQFNLKGTDAVKVADALASGAGHAQGSAHDLGYALSQAGMVAHSYGISMEETTGALSAFANAGMIGSDAGTSLKSMLLALANPSKESAAMMEELGIHAYDANGQFIGLANLAGVLKDKLSGLTQEQRNQALAQIFGSDATRAANVLYAEGRDGIEKWTKTVSESGYAQDVAAKKTDNLKGDIEQLQGALETLFIKGGSGANAGIRDFVQQLTKLVDWFGQLDSGTQRNIVQIGLWAGAAGVALKAASKLATGLKTVKTVASAIGSVFNRITGLNKSFELNQTVQQLNKVETSSKKTKESVKSLGDEMGKAKGSGMASGASKAAGQVEKLGEKSKSTGKSVKSLGDEVEKLGDAKTSTLPNAFDGLDRSAAKSKRTVKSVGDELESLGSKGRNADLGGVFDGLDASAAKAGKSLEAVGDKAQQVGTKMGGAAKSASGMSSGFGGIAASLGVTVGLGAAAVAIGAVANHMQEASDRANAMADAMQKGNGAVTEFIQSSAMTGENINWDWIDRLATGSQNFSDILSKANISLSQFSTATQGSQSSVDAYAQSLYKAWSTGELSTTQWAAAVNVLQDMGEAAQQAAWQQNQLVSSSQGLSTVQQGLNTSIQNLNTSIQANGLTLDASTTAGQQNTLALQQLADQALVSAEATLQYGQANGTMAQSSQDARNQIYEARQALIDAATQCGMSKEQAEQYADSLGLIPSKVGTDISQNSQLNRQQVEAYLNTLNLTPQTKDTVMNAWKDGAIHNIGDLQNAIRNVPQEKTTDFKGVDNVSRVASNVTSWIEGVPGMKLITFIGRKIGEWANGATGGLYDGMSFGSYANGDVVGLQPAAPGVDGLHYRNGNLNAGEYVMRRRATGYYGVNAMRAINQMRVPRELLNGGFQLPAGMSKPISKSNFGNTYVTQNISNPIRQPWPLKTNDNLDRMASGISQEGD</sequence>
<reference evidence="4 5" key="1">
    <citation type="submission" date="2017-11" db="EMBL/GenBank/DDBJ databases">
        <title>Draft genome sequences of strains TRE 1, TRE D, TRE H and TRI 7, isolated from tamarins, belonging to four potential novel Bifidobacterium species.</title>
        <authorList>
            <person name="Mattarelli P."/>
            <person name="Modesto M."/>
            <person name="Bonetti A."/>
            <person name="Puglisi E."/>
            <person name="Morelli L."/>
        </authorList>
    </citation>
    <scope>NUCLEOTIDE SEQUENCE [LARGE SCALE GENOMIC DNA]</scope>
    <source>
        <strain evidence="5">TRED</strain>
    </source>
</reference>
<comment type="caution">
    <text evidence="4">The sequence shown here is derived from an EMBL/GenBank/DDBJ whole genome shotgun (WGS) entry which is preliminary data.</text>
</comment>
<feature type="compositionally biased region" description="Low complexity" evidence="2">
    <location>
        <begin position="466"/>
        <end position="480"/>
    </location>
</feature>
<dbReference type="InterPro" id="IPR010090">
    <property type="entry name" value="Phage_tape_meas"/>
</dbReference>
<organism evidence="4 5">
    <name type="scientific">Bifidobacterium scaligerum</name>
    <dbReference type="NCBI Taxonomy" id="2052656"/>
    <lineage>
        <taxon>Bacteria</taxon>
        <taxon>Bacillati</taxon>
        <taxon>Actinomycetota</taxon>
        <taxon>Actinomycetes</taxon>
        <taxon>Bifidobacteriales</taxon>
        <taxon>Bifidobacteriaceae</taxon>
        <taxon>Bifidobacterium</taxon>
    </lineage>
</organism>